<dbReference type="AlphaFoldDB" id="A0A2M9R8M6"/>
<sequence length="357" mass="40144">MYTLSLVAFSTLVLISCEDKKATEKTTFQFDSSKLNQTYDIGQSVPLQITNPDNISIDSVVYYANDKRIGRAKSDDVFQYDLSAEKYGPKRISAEVFSGKSTGAAQVNIDVLPQDIPEVLTFDIVNEYPHDLKAYTQGLEFYGDMLIESTGNGASEKTGNRGKSSIRQVNPKTGEVLKIVELDDQYFGEGATVLNDEIYQLTWQHNEGYVYDVHTLEKKRTFKYFQNMQGWGLVTDGENLYMTGGSPNIYKVNPEDFSMIDYVTVATNSYVIPAINEMEWVNGKIYANVYTQDAVAIIDPNTGAVEGVLNLASLKDKVTHHPDMDVLNGIAYNKKTDTFFVTGKNWDKMFEIRINKK</sequence>
<dbReference type="OrthoDB" id="9783700at2"/>
<dbReference type="InterPro" id="IPR011044">
    <property type="entry name" value="Quino_amine_DH_bsu"/>
</dbReference>
<dbReference type="PANTHER" id="PTHR31270:SF1">
    <property type="entry name" value="GLUTAMINYL-PEPTIDE CYCLOTRANSFERASE"/>
    <property type="match status" value="1"/>
</dbReference>
<comment type="caution">
    <text evidence="1">The sequence shown here is derived from an EMBL/GenBank/DDBJ whole genome shotgun (WGS) entry which is preliminary data.</text>
</comment>
<dbReference type="InterPro" id="IPR007788">
    <property type="entry name" value="QCT"/>
</dbReference>
<dbReference type="Pfam" id="PF05096">
    <property type="entry name" value="Glu_cyclase_2"/>
    <property type="match status" value="1"/>
</dbReference>
<organism evidence="1 2">
    <name type="scientific">Avrilella dinanensis</name>
    <dbReference type="NCBI Taxonomy" id="2008672"/>
    <lineage>
        <taxon>Bacteria</taxon>
        <taxon>Pseudomonadati</taxon>
        <taxon>Bacteroidota</taxon>
        <taxon>Flavobacteriia</taxon>
        <taxon>Flavobacteriales</taxon>
        <taxon>Flavobacteriaceae</taxon>
        <taxon>Avrilella</taxon>
    </lineage>
</organism>
<evidence type="ECO:0000313" key="1">
    <source>
        <dbReference type="EMBL" id="PJR05113.1"/>
    </source>
</evidence>
<keyword evidence="2" id="KW-1185">Reference proteome</keyword>
<proteinExistence type="predicted"/>
<dbReference type="GO" id="GO:0016603">
    <property type="term" value="F:glutaminyl-peptide cyclotransferase activity"/>
    <property type="evidence" value="ECO:0007669"/>
    <property type="project" value="InterPro"/>
</dbReference>
<dbReference type="Proteomes" id="UP000231960">
    <property type="component" value="Unassembled WGS sequence"/>
</dbReference>
<dbReference type="PANTHER" id="PTHR31270">
    <property type="entry name" value="GLUTAMINYL-PEPTIDE CYCLOTRANSFERASE"/>
    <property type="match status" value="1"/>
</dbReference>
<name>A0A2M9R8M6_9FLAO</name>
<dbReference type="Gene3D" id="2.130.10.10">
    <property type="entry name" value="YVTN repeat-like/Quinoprotein amine dehydrogenase"/>
    <property type="match status" value="1"/>
</dbReference>
<dbReference type="InterPro" id="IPR015943">
    <property type="entry name" value="WD40/YVTN_repeat-like_dom_sf"/>
</dbReference>
<protein>
    <submittedName>
        <fullName evidence="1">Glutamine cyclotransferase</fullName>
    </submittedName>
</protein>
<dbReference type="SUPFAM" id="SSF50969">
    <property type="entry name" value="YVTN repeat-like/Quinoprotein amine dehydrogenase"/>
    <property type="match status" value="1"/>
</dbReference>
<gene>
    <name evidence="1" type="ORF">CDL10_06530</name>
</gene>
<keyword evidence="1" id="KW-0808">Transferase</keyword>
<accession>A0A2M9R8M6</accession>
<reference evidence="1 2" key="1">
    <citation type="submission" date="2017-06" db="EMBL/GenBank/DDBJ databases">
        <title>Description of Avrilella dinanensis gen. nov. sp. nov.</title>
        <authorList>
            <person name="Leyer C."/>
            <person name="Sassi M."/>
            <person name="Minet J."/>
            <person name="Kayal S."/>
            <person name="Cattoir V."/>
        </authorList>
    </citation>
    <scope>NUCLEOTIDE SEQUENCE [LARGE SCALE GENOMIC DNA]</scope>
    <source>
        <strain evidence="1 2">UR159</strain>
    </source>
</reference>
<evidence type="ECO:0000313" key="2">
    <source>
        <dbReference type="Proteomes" id="UP000231960"/>
    </source>
</evidence>
<dbReference type="EMBL" id="NIPO01000001">
    <property type="protein sequence ID" value="PJR05113.1"/>
    <property type="molecule type" value="Genomic_DNA"/>
</dbReference>